<dbReference type="GO" id="GO:1901982">
    <property type="term" value="F:maltose binding"/>
    <property type="evidence" value="ECO:0007669"/>
    <property type="project" value="TreeGrafter"/>
</dbReference>
<dbReference type="Gene3D" id="3.40.190.10">
    <property type="entry name" value="Periplasmic binding protein-like II"/>
    <property type="match status" value="1"/>
</dbReference>
<evidence type="ECO:0000313" key="4">
    <source>
        <dbReference type="EMBL" id="AVZ30008.1"/>
    </source>
</evidence>
<dbReference type="GO" id="GO:0042956">
    <property type="term" value="P:maltodextrin transmembrane transport"/>
    <property type="evidence" value="ECO:0007669"/>
    <property type="project" value="TreeGrafter"/>
</dbReference>
<dbReference type="SUPFAM" id="SSF53850">
    <property type="entry name" value="Periplasmic binding protein-like II"/>
    <property type="match status" value="1"/>
</dbReference>
<comment type="similarity">
    <text evidence="1">Belongs to the bacterial solute-binding protein 1 family.</text>
</comment>
<dbReference type="KEGG" id="nsp:BMF81_01124"/>
<dbReference type="GO" id="GO:0015768">
    <property type="term" value="P:maltose transport"/>
    <property type="evidence" value="ECO:0007669"/>
    <property type="project" value="TreeGrafter"/>
</dbReference>
<dbReference type="Pfam" id="PF13416">
    <property type="entry name" value="SBP_bac_8"/>
    <property type="match status" value="1"/>
</dbReference>
<evidence type="ECO:0000256" key="1">
    <source>
        <dbReference type="ARBA" id="ARBA00008520"/>
    </source>
</evidence>
<organism evidence="4 5">
    <name type="scientific">Nodularia spumigena UHCC 0039</name>
    <dbReference type="NCBI Taxonomy" id="1914872"/>
    <lineage>
        <taxon>Bacteria</taxon>
        <taxon>Bacillati</taxon>
        <taxon>Cyanobacteriota</taxon>
        <taxon>Cyanophyceae</taxon>
        <taxon>Nostocales</taxon>
        <taxon>Nodulariaceae</taxon>
        <taxon>Nodularia</taxon>
    </lineage>
</organism>
<proteinExistence type="inferred from homology"/>
<dbReference type="GO" id="GO:0055052">
    <property type="term" value="C:ATP-binding cassette (ABC) transporter complex, substrate-binding subunit-containing"/>
    <property type="evidence" value="ECO:0007669"/>
    <property type="project" value="TreeGrafter"/>
</dbReference>
<evidence type="ECO:0000256" key="3">
    <source>
        <dbReference type="ARBA" id="ARBA00022729"/>
    </source>
</evidence>
<dbReference type="PANTHER" id="PTHR30061">
    <property type="entry name" value="MALTOSE-BINDING PERIPLASMIC PROTEIN"/>
    <property type="match status" value="1"/>
</dbReference>
<sequence>MRHNARLFFIPQKYRRKRKNVQYYFKSLLLLLLVGILALGGCQTLRTAETGVINLTLWQGVNPPPNRDVLQKLVDKFNQTHPKIQVESLYAGQQDQQTPKILAAVVGNAPPDLLWYNPTIAGQLVELQALIPLDEKLNNSPVKAEIDPALFESMEYQGQIWSLPFATNNVAVYYRPSLFKAAGITELPRTWEQFREVAKKLTRDTNGDGRINQYGMFLPLGKGEFTVFTWLPFMWSSGGELVKGEAEKASAVMLQNNPGAIAALQFWRNLIEDGSAILSAPERGYETGDLIAGNVAMQVTGPWSLGEFTESGVDFGVFPIPVNQEPATSVGGENLFLFKTTPEREKAAFTFAEYAMSAEFQTELALGTGYLPINIKSRQDAQYQEFVKKLPPVQVFLEQAKYGRSRPIFPGYNRISDSLGRAIESVLLSQNTPAEALKITQQRLDLIFK</sequence>
<evidence type="ECO:0000313" key="5">
    <source>
        <dbReference type="Proteomes" id="UP000244056"/>
    </source>
</evidence>
<dbReference type="AlphaFoldDB" id="A0A2S0Q6M5"/>
<dbReference type="InterPro" id="IPR006059">
    <property type="entry name" value="SBP"/>
</dbReference>
<evidence type="ECO:0000256" key="2">
    <source>
        <dbReference type="ARBA" id="ARBA00022448"/>
    </source>
</evidence>
<keyword evidence="3" id="KW-0732">Signal</keyword>
<dbReference type="CDD" id="cd14748">
    <property type="entry name" value="PBP2_UgpB"/>
    <property type="match status" value="1"/>
</dbReference>
<reference evidence="4 5" key="1">
    <citation type="submission" date="2017-03" db="EMBL/GenBank/DDBJ databases">
        <title>Comparative genomics of the toxic Baltic Sea cyanobacteria Nodularia spumigena UHCC 0039 and its response on varying salinity.</title>
        <authorList>
            <person name="Teikari J.E."/>
        </authorList>
    </citation>
    <scope>NUCLEOTIDE SEQUENCE [LARGE SCALE GENOMIC DNA]</scope>
    <source>
        <strain evidence="4 5">UHCC 0039</strain>
    </source>
</reference>
<accession>A0A2S0Q6M5</accession>
<protein>
    <submittedName>
        <fullName evidence="4">Putative ABC transporter-binding protein</fullName>
    </submittedName>
</protein>
<name>A0A2S0Q6M5_NODSP</name>
<gene>
    <name evidence="4" type="ORF">BMF81_01124</name>
</gene>
<dbReference type="Proteomes" id="UP000244056">
    <property type="component" value="Chromosome"/>
</dbReference>
<dbReference type="PANTHER" id="PTHR30061:SF50">
    <property type="entry name" value="MALTOSE_MALTODEXTRIN-BINDING PERIPLASMIC PROTEIN"/>
    <property type="match status" value="1"/>
</dbReference>
<keyword evidence="2" id="KW-0813">Transport</keyword>
<dbReference type="EMBL" id="CP020114">
    <property type="protein sequence ID" value="AVZ30008.1"/>
    <property type="molecule type" value="Genomic_DNA"/>
</dbReference>